<dbReference type="RefSeq" id="WP_092716936.1">
    <property type="nucleotide sequence ID" value="NZ_FMBK01000001.1"/>
</dbReference>
<dbReference type="EMBL" id="FMBK01000001">
    <property type="protein sequence ID" value="SCC70670.1"/>
    <property type="molecule type" value="Genomic_DNA"/>
</dbReference>
<evidence type="ECO:0000256" key="3">
    <source>
        <dbReference type="ARBA" id="ARBA00023125"/>
    </source>
</evidence>
<dbReference type="Pfam" id="PF00126">
    <property type="entry name" value="HTH_1"/>
    <property type="match status" value="1"/>
</dbReference>
<gene>
    <name evidence="6" type="ORF">GA0116959_1012</name>
</gene>
<evidence type="ECO:0000256" key="1">
    <source>
        <dbReference type="ARBA" id="ARBA00009437"/>
    </source>
</evidence>
<dbReference type="InterPro" id="IPR058163">
    <property type="entry name" value="LysR-type_TF_proteobact-type"/>
</dbReference>
<comment type="similarity">
    <text evidence="1">Belongs to the LysR transcriptional regulatory family.</text>
</comment>
<sequence>MRRNIPSMQSLLCFESAAKHSSYTHASQELCITQSAVSRQIQQLEDSLQLELFTRTRHGVELTVAGQQYYNLIKPHLLGLEQSTLDLMSHKGLGGTLKLGVVPTFATCWLLPKLHRFNEIYPEITIHLETSTKPFLFNEKIFDAAIYAGTPQQIQHWPGAETHYLMKEDLIAVCSPQLILKNFPEAVRISEFGYDLSPEQLIQLPLLQQTTRPSIWHEWFKTHEMIHPKVSTGHRHELFSMLAVAAKQGMGMTLIPQILIESELQNKELVIASSKKLLGSRCYYLVHSRQESSPLIQKFIDWIQQELSISTHQQ</sequence>
<proteinExistence type="inferred from homology"/>
<dbReference type="Pfam" id="PF03466">
    <property type="entry name" value="LysR_substrate"/>
    <property type="match status" value="1"/>
</dbReference>
<dbReference type="InterPro" id="IPR000847">
    <property type="entry name" value="LysR_HTH_N"/>
</dbReference>
<keyword evidence="3 6" id="KW-0238">DNA-binding</keyword>
<organism evidence="6 7">
    <name type="scientific">Acinetobacter albensis</name>
    <dbReference type="NCBI Taxonomy" id="1673609"/>
    <lineage>
        <taxon>Bacteria</taxon>
        <taxon>Pseudomonadati</taxon>
        <taxon>Pseudomonadota</taxon>
        <taxon>Gammaproteobacteria</taxon>
        <taxon>Moraxellales</taxon>
        <taxon>Moraxellaceae</taxon>
        <taxon>Acinetobacter</taxon>
    </lineage>
</organism>
<keyword evidence="2" id="KW-0805">Transcription regulation</keyword>
<dbReference type="InterPro" id="IPR036388">
    <property type="entry name" value="WH-like_DNA-bd_sf"/>
</dbReference>
<dbReference type="SUPFAM" id="SSF46785">
    <property type="entry name" value="Winged helix' DNA-binding domain"/>
    <property type="match status" value="1"/>
</dbReference>
<dbReference type="GO" id="GO:0006351">
    <property type="term" value="P:DNA-templated transcription"/>
    <property type="evidence" value="ECO:0007669"/>
    <property type="project" value="TreeGrafter"/>
</dbReference>
<dbReference type="Proteomes" id="UP000243661">
    <property type="component" value="Unassembled WGS sequence"/>
</dbReference>
<name>A0A1C4GR61_9GAMM</name>
<dbReference type="Gene3D" id="1.10.10.10">
    <property type="entry name" value="Winged helix-like DNA-binding domain superfamily/Winged helix DNA-binding domain"/>
    <property type="match status" value="1"/>
</dbReference>
<evidence type="ECO:0000313" key="7">
    <source>
        <dbReference type="Proteomes" id="UP000243661"/>
    </source>
</evidence>
<reference evidence="6 7" key="1">
    <citation type="submission" date="2016-08" db="EMBL/GenBank/DDBJ databases">
        <authorList>
            <person name="Seilhamer J.J."/>
        </authorList>
    </citation>
    <scope>NUCLEOTIDE SEQUENCE [LARGE SCALE GENOMIC DNA]</scope>
    <source>
        <strain evidence="6 7">ANC 4874</strain>
    </source>
</reference>
<dbReference type="PANTHER" id="PTHR30537:SF26">
    <property type="entry name" value="GLYCINE CLEAVAGE SYSTEM TRANSCRIPTIONAL ACTIVATOR"/>
    <property type="match status" value="1"/>
</dbReference>
<evidence type="ECO:0000313" key="6">
    <source>
        <dbReference type="EMBL" id="SCC70670.1"/>
    </source>
</evidence>
<dbReference type="PANTHER" id="PTHR30537">
    <property type="entry name" value="HTH-TYPE TRANSCRIPTIONAL REGULATOR"/>
    <property type="match status" value="1"/>
</dbReference>
<keyword evidence="4" id="KW-0804">Transcription</keyword>
<dbReference type="PRINTS" id="PR00039">
    <property type="entry name" value="HTHLYSR"/>
</dbReference>
<dbReference type="GO" id="GO:0003700">
    <property type="term" value="F:DNA-binding transcription factor activity"/>
    <property type="evidence" value="ECO:0007669"/>
    <property type="project" value="InterPro"/>
</dbReference>
<evidence type="ECO:0000256" key="2">
    <source>
        <dbReference type="ARBA" id="ARBA00023015"/>
    </source>
</evidence>
<evidence type="ECO:0000256" key="4">
    <source>
        <dbReference type="ARBA" id="ARBA00023163"/>
    </source>
</evidence>
<dbReference type="OrthoDB" id="5526340at2"/>
<accession>A0A1C4GR61</accession>
<dbReference type="GO" id="GO:0043565">
    <property type="term" value="F:sequence-specific DNA binding"/>
    <property type="evidence" value="ECO:0007669"/>
    <property type="project" value="TreeGrafter"/>
</dbReference>
<dbReference type="InterPro" id="IPR036390">
    <property type="entry name" value="WH_DNA-bd_sf"/>
</dbReference>
<protein>
    <submittedName>
        <fullName evidence="6">DNA-binding transcriptional regulator, LysR family</fullName>
    </submittedName>
</protein>
<dbReference type="PROSITE" id="PS50931">
    <property type="entry name" value="HTH_LYSR"/>
    <property type="match status" value="1"/>
</dbReference>
<dbReference type="Gene3D" id="3.40.190.10">
    <property type="entry name" value="Periplasmic binding protein-like II"/>
    <property type="match status" value="2"/>
</dbReference>
<dbReference type="InterPro" id="IPR005119">
    <property type="entry name" value="LysR_subst-bd"/>
</dbReference>
<dbReference type="AlphaFoldDB" id="A0A1C4GR61"/>
<feature type="domain" description="HTH lysR-type" evidence="5">
    <location>
        <begin position="6"/>
        <end position="63"/>
    </location>
</feature>
<dbReference type="SUPFAM" id="SSF53850">
    <property type="entry name" value="Periplasmic binding protein-like II"/>
    <property type="match status" value="1"/>
</dbReference>
<evidence type="ECO:0000259" key="5">
    <source>
        <dbReference type="PROSITE" id="PS50931"/>
    </source>
</evidence>